<protein>
    <submittedName>
        <fullName evidence="12">Branched-chain amino acid ABC transporter</fullName>
    </submittedName>
</protein>
<keyword evidence="5" id="KW-0547">Nucleotide-binding</keyword>
<evidence type="ECO:0000256" key="10">
    <source>
        <dbReference type="SAM" id="Phobius"/>
    </source>
</evidence>
<dbReference type="GO" id="GO:0016887">
    <property type="term" value="F:ATP hydrolysis activity"/>
    <property type="evidence" value="ECO:0007669"/>
    <property type="project" value="InterPro"/>
</dbReference>
<evidence type="ECO:0000313" key="13">
    <source>
        <dbReference type="Proteomes" id="UP000216020"/>
    </source>
</evidence>
<dbReference type="GO" id="GO:0005524">
    <property type="term" value="F:ATP binding"/>
    <property type="evidence" value="ECO:0007669"/>
    <property type="project" value="UniProtKB-KW"/>
</dbReference>
<feature type="transmembrane region" description="Helical" evidence="10">
    <location>
        <begin position="207"/>
        <end position="229"/>
    </location>
</feature>
<dbReference type="GO" id="GO:0005886">
    <property type="term" value="C:plasma membrane"/>
    <property type="evidence" value="ECO:0007669"/>
    <property type="project" value="UniProtKB-SubCell"/>
</dbReference>
<feature type="transmembrane region" description="Helical" evidence="10">
    <location>
        <begin position="84"/>
        <end position="105"/>
    </location>
</feature>
<evidence type="ECO:0000256" key="6">
    <source>
        <dbReference type="ARBA" id="ARBA00022840"/>
    </source>
</evidence>
<gene>
    <name evidence="12" type="ORF">CAL29_03300</name>
</gene>
<feature type="transmembrane region" description="Helical" evidence="10">
    <location>
        <begin position="241"/>
        <end position="266"/>
    </location>
</feature>
<dbReference type="Pfam" id="PF02653">
    <property type="entry name" value="BPD_transp_2"/>
    <property type="match status" value="1"/>
</dbReference>
<dbReference type="InterPro" id="IPR003593">
    <property type="entry name" value="AAA+_ATPase"/>
</dbReference>
<organism evidence="12 13">
    <name type="scientific">Bordetella genomosp. 10</name>
    <dbReference type="NCBI Taxonomy" id="1416804"/>
    <lineage>
        <taxon>Bacteria</taxon>
        <taxon>Pseudomonadati</taxon>
        <taxon>Pseudomonadota</taxon>
        <taxon>Betaproteobacteria</taxon>
        <taxon>Burkholderiales</taxon>
        <taxon>Alcaligenaceae</taxon>
        <taxon>Bordetella</taxon>
    </lineage>
</organism>
<keyword evidence="2" id="KW-0813">Transport</keyword>
<keyword evidence="8 10" id="KW-0472">Membrane</keyword>
<evidence type="ECO:0000256" key="7">
    <source>
        <dbReference type="ARBA" id="ARBA00022989"/>
    </source>
</evidence>
<dbReference type="InterPro" id="IPR001851">
    <property type="entry name" value="ABC_transp_permease"/>
</dbReference>
<keyword evidence="13" id="KW-1185">Reference proteome</keyword>
<dbReference type="OrthoDB" id="8626146at2"/>
<feature type="compositionally biased region" description="Polar residues" evidence="9">
    <location>
        <begin position="348"/>
        <end position="364"/>
    </location>
</feature>
<dbReference type="InterPro" id="IPR043428">
    <property type="entry name" value="LivM-like"/>
</dbReference>
<dbReference type="InterPro" id="IPR003439">
    <property type="entry name" value="ABC_transporter-like_ATP-bd"/>
</dbReference>
<feature type="domain" description="ABC transporter" evidence="11">
    <location>
        <begin position="385"/>
        <end position="617"/>
    </location>
</feature>
<dbReference type="SMART" id="SM00382">
    <property type="entry name" value="AAA"/>
    <property type="match status" value="1"/>
</dbReference>
<comment type="caution">
    <text evidence="12">The sequence shown here is derived from an EMBL/GenBank/DDBJ whole genome shotgun (WGS) entry which is preliminary data.</text>
</comment>
<feature type="region of interest" description="Disordered" evidence="9">
    <location>
        <begin position="322"/>
        <end position="372"/>
    </location>
</feature>
<evidence type="ECO:0000313" key="12">
    <source>
        <dbReference type="EMBL" id="OZI37450.1"/>
    </source>
</evidence>
<evidence type="ECO:0000256" key="9">
    <source>
        <dbReference type="SAM" id="MobiDB-lite"/>
    </source>
</evidence>
<dbReference type="SUPFAM" id="SSF52540">
    <property type="entry name" value="P-loop containing nucleoside triphosphate hydrolases"/>
    <property type="match status" value="1"/>
</dbReference>
<dbReference type="Proteomes" id="UP000216020">
    <property type="component" value="Unassembled WGS sequence"/>
</dbReference>
<dbReference type="CDD" id="cd06581">
    <property type="entry name" value="TM_PBP1_LivM_like"/>
    <property type="match status" value="1"/>
</dbReference>
<dbReference type="Pfam" id="PF00005">
    <property type="entry name" value="ABC_tran"/>
    <property type="match status" value="1"/>
</dbReference>
<evidence type="ECO:0000256" key="1">
    <source>
        <dbReference type="ARBA" id="ARBA00004651"/>
    </source>
</evidence>
<feature type="transmembrane region" description="Helical" evidence="10">
    <location>
        <begin position="155"/>
        <end position="172"/>
    </location>
</feature>
<keyword evidence="6" id="KW-0067">ATP-binding</keyword>
<dbReference type="Gene3D" id="3.40.50.300">
    <property type="entry name" value="P-loop containing nucleotide triphosphate hydrolases"/>
    <property type="match status" value="1"/>
</dbReference>
<dbReference type="PANTHER" id="PTHR45772:SF2">
    <property type="entry name" value="ABC TRANSPORTER ATP-BINDING PROTEIN"/>
    <property type="match status" value="1"/>
</dbReference>
<evidence type="ECO:0000256" key="3">
    <source>
        <dbReference type="ARBA" id="ARBA00022475"/>
    </source>
</evidence>
<dbReference type="CDD" id="cd03219">
    <property type="entry name" value="ABC_Mj1267_LivG_branched"/>
    <property type="match status" value="1"/>
</dbReference>
<dbReference type="AlphaFoldDB" id="A0A261SL13"/>
<dbReference type="EMBL" id="NEVM01000001">
    <property type="protein sequence ID" value="OZI37450.1"/>
    <property type="molecule type" value="Genomic_DNA"/>
</dbReference>
<sequence length="625" mass="66097">MKRLSTPLALLLLAAIYLAAALLVSNAYHQLIFTLVLVWACFGLSWNMLSGYTGLVSFGHAAFFGLGAYATVLGQIYLGLSPWAMLPLAAAIGAVAGVLVGLPTFRLRGHYFALAMLAYPLALLYVFEWLGLQEVTFPMQREHPALFMQFADRRYYTVVGLAMLLVFAWITLRVERTRFGMALIAIKQNEAAAEAAGIDTLRWKLRAIALSGAIAGATGAFYAVVLLVVTPSSVFGMLVSAQALTVSMFGGVGTVWGPIIGSAILVPLGELLHAELGATYPGIQGVILGVAIIAVILAAPEGVFWKLRDALQRRRAERGQAMAAATAAGTAGPAGVEGEDEPRPRTLQPVQPTEPAQPTSSAPSVQPARSSNAASAAPAAGDIILDVQSVSRSFGGLKAVQNVSFSVRRGMILGIIGPNGAGKTTLFNLLNGFLRPDTGKVIVNGVDMAGRKPHVLCAAGVGRTFQVMRPFMRLTVAQNVKVGAYVRARDEAQAEALAAQAIARVGLSDCAGKIAALLTTRELRLMELARAVAGQPELLLLDETLAGLGHGEVDDIVGAIRALSAEGVTVVIIEHTMQTMVRLVDEFLVLDHGQVLTRGDPQSITRDPQVVQAYLGKKWSAQHAA</sequence>
<feature type="compositionally biased region" description="Low complexity" evidence="9">
    <location>
        <begin position="322"/>
        <end position="334"/>
    </location>
</feature>
<feature type="transmembrane region" description="Helical" evidence="10">
    <location>
        <begin position="278"/>
        <end position="299"/>
    </location>
</feature>
<dbReference type="PROSITE" id="PS50893">
    <property type="entry name" value="ABC_TRANSPORTER_2"/>
    <property type="match status" value="1"/>
</dbReference>
<proteinExistence type="predicted"/>
<accession>A0A261SL13</accession>
<feature type="transmembrane region" description="Helical" evidence="10">
    <location>
        <begin position="112"/>
        <end position="132"/>
    </location>
</feature>
<evidence type="ECO:0000256" key="8">
    <source>
        <dbReference type="ARBA" id="ARBA00023136"/>
    </source>
</evidence>
<name>A0A261SL13_9BORD</name>
<comment type="subcellular location">
    <subcellularLocation>
        <location evidence="1">Cell membrane</location>
        <topology evidence="1">Multi-pass membrane protein</topology>
    </subcellularLocation>
</comment>
<dbReference type="GO" id="GO:0015658">
    <property type="term" value="F:branched-chain amino acid transmembrane transporter activity"/>
    <property type="evidence" value="ECO:0007669"/>
    <property type="project" value="InterPro"/>
</dbReference>
<evidence type="ECO:0000259" key="11">
    <source>
        <dbReference type="PROSITE" id="PS50893"/>
    </source>
</evidence>
<evidence type="ECO:0000256" key="5">
    <source>
        <dbReference type="ARBA" id="ARBA00022741"/>
    </source>
</evidence>
<dbReference type="InterPro" id="IPR051120">
    <property type="entry name" value="ABC_AA/LPS_Transport"/>
</dbReference>
<evidence type="ECO:0000256" key="2">
    <source>
        <dbReference type="ARBA" id="ARBA00022448"/>
    </source>
</evidence>
<keyword evidence="3" id="KW-1003">Cell membrane</keyword>
<feature type="transmembrane region" description="Helical" evidence="10">
    <location>
        <begin position="31"/>
        <end position="49"/>
    </location>
</feature>
<dbReference type="InterPro" id="IPR027417">
    <property type="entry name" value="P-loop_NTPase"/>
</dbReference>
<evidence type="ECO:0000256" key="4">
    <source>
        <dbReference type="ARBA" id="ARBA00022692"/>
    </source>
</evidence>
<dbReference type="PANTHER" id="PTHR45772">
    <property type="entry name" value="CONSERVED COMPONENT OF ABC TRANSPORTER FOR NATURAL AMINO ACIDS-RELATED"/>
    <property type="match status" value="1"/>
</dbReference>
<keyword evidence="7 10" id="KW-1133">Transmembrane helix</keyword>
<dbReference type="RefSeq" id="WP_094851555.1">
    <property type="nucleotide sequence ID" value="NZ_NEVM01000001.1"/>
</dbReference>
<keyword evidence="4 10" id="KW-0812">Transmembrane</keyword>
<feature type="transmembrane region" description="Helical" evidence="10">
    <location>
        <begin position="61"/>
        <end position="78"/>
    </location>
</feature>
<reference evidence="13" key="1">
    <citation type="submission" date="2017-05" db="EMBL/GenBank/DDBJ databases">
        <title>Complete and WGS of Bordetella genogroups.</title>
        <authorList>
            <person name="Spilker T."/>
            <person name="Lipuma J."/>
        </authorList>
    </citation>
    <scope>NUCLEOTIDE SEQUENCE [LARGE SCALE GENOMIC DNA]</scope>
    <source>
        <strain evidence="13">AU16122</strain>
    </source>
</reference>